<reference evidence="2 3" key="1">
    <citation type="submission" date="2023-02" db="EMBL/GenBank/DDBJ databases">
        <title>LHISI_Scaffold_Assembly.</title>
        <authorList>
            <person name="Stuart O.P."/>
            <person name="Cleave R."/>
            <person name="Magrath M.J.L."/>
            <person name="Mikheyev A.S."/>
        </authorList>
    </citation>
    <scope>NUCLEOTIDE SEQUENCE [LARGE SCALE GENOMIC DNA]</scope>
    <source>
        <strain evidence="2">Daus_M_001</strain>
        <tissue evidence="2">Leg muscle</tissue>
    </source>
</reference>
<feature type="domain" description="Reverse transcriptase" evidence="1">
    <location>
        <begin position="86"/>
        <end position="177"/>
    </location>
</feature>
<name>A0ABQ9G195_9NEOP</name>
<keyword evidence="3" id="KW-1185">Reference proteome</keyword>
<protein>
    <recommendedName>
        <fullName evidence="1">Reverse transcriptase domain-containing protein</fullName>
    </recommendedName>
</protein>
<comment type="caution">
    <text evidence="2">The sequence shown here is derived from an EMBL/GenBank/DDBJ whole genome shotgun (WGS) entry which is preliminary data.</text>
</comment>
<dbReference type="InterPro" id="IPR000477">
    <property type="entry name" value="RT_dom"/>
</dbReference>
<dbReference type="Proteomes" id="UP001159363">
    <property type="component" value="Chromosome 16"/>
</dbReference>
<proteinExistence type="predicted"/>
<sequence length="183" mass="20510">MVVREAIEEQTYHNPTPHRKLANILSTLTKRRQKSLTTPPLNIRTQADQACLSDDSYSDRDTMVDQCSSLKAHALLILAAWNFRLRVEEGLSPSKTIVAGVLQCSILSPLLFTLFIRLMPKPANTKLSLYADDTAIVSTAFTEQELCQHLNSIFCTLKHYFEEARGIKLNADKTAAVLFTRSA</sequence>
<evidence type="ECO:0000313" key="2">
    <source>
        <dbReference type="EMBL" id="KAJ8865938.1"/>
    </source>
</evidence>
<evidence type="ECO:0000259" key="1">
    <source>
        <dbReference type="Pfam" id="PF00078"/>
    </source>
</evidence>
<organism evidence="2 3">
    <name type="scientific">Dryococelus australis</name>
    <dbReference type="NCBI Taxonomy" id="614101"/>
    <lineage>
        <taxon>Eukaryota</taxon>
        <taxon>Metazoa</taxon>
        <taxon>Ecdysozoa</taxon>
        <taxon>Arthropoda</taxon>
        <taxon>Hexapoda</taxon>
        <taxon>Insecta</taxon>
        <taxon>Pterygota</taxon>
        <taxon>Neoptera</taxon>
        <taxon>Polyneoptera</taxon>
        <taxon>Phasmatodea</taxon>
        <taxon>Verophasmatodea</taxon>
        <taxon>Anareolatae</taxon>
        <taxon>Phasmatidae</taxon>
        <taxon>Eurycanthinae</taxon>
        <taxon>Dryococelus</taxon>
    </lineage>
</organism>
<accession>A0ABQ9G195</accession>
<dbReference type="EMBL" id="JARBHB010000017">
    <property type="protein sequence ID" value="KAJ8865938.1"/>
    <property type="molecule type" value="Genomic_DNA"/>
</dbReference>
<gene>
    <name evidence="2" type="ORF">PR048_033461</name>
</gene>
<dbReference type="Pfam" id="PF00078">
    <property type="entry name" value="RVT_1"/>
    <property type="match status" value="1"/>
</dbReference>
<evidence type="ECO:0000313" key="3">
    <source>
        <dbReference type="Proteomes" id="UP001159363"/>
    </source>
</evidence>